<sequence>MEAADWENPLPDWTKVSNLPSHLLAILRGPSSALYPHSSYPTASADLQRLKRLILRIQATLDDAEEQGMQDNYVKLWLKELKDLARDAEDVLNDYRYELLQCQIRECQVDCPRKRKHLDTDEEDDDSINERINEITNRFEEISRDRAALQLRPEDGQKIAGRSDWLKSQPTSHLLDESLVFGRIDEKENIVESVLSQSMKPGIVVLPIVGMGGIGKTTVAQMVYNDVRVREHFEHSGWIHVSPTFDVLRLTTAITESLTKRNCGFTQLSLVHEVLLKELDGKKLFFVLDDVWSECESSWHDLIRPLSYAQTVIILVTTRSKEVARLAGTVKPFYLTAIPNDDCWLLFQHFAFGKQCVNEKSSLVQIGKKILQKCGGLPLAVKSVGCLLRSKTDEHTWMEILESELWELDEKDNIFPALRLSYYWLPTRLKPCFLLCSLYPTYLGFTKDEMIDLWIAQGYVYSTGGKTRQEVGDEYFNELHARSLIETSSGQLLREAHYFDELIGRSVIDSLYENVERLRNIEPSYYASSLNLFPMDSMKSFSSERIDNFQLSKYIDMKQSLIETYLERSSKSIQRFKLHDVIFDLAKSFTSRERCTAMLGTLCNLPNELHQLHASQASGILSFHEPRSLQTLVLNCCFSASFHELSSFVHLRALVLNSNQDVTNMICSIGNLKHLRYLSLNCYLQELPESVSCLYSLETLVISNLRILRATNFHNLVSLKSLHVYFEFLDGSLDQFCKLDMLDTLCLKRCSNLTYLPLHVGSLINLQRLKLIGIPNIRNLDHASFKYRRNNSITRYQEATFPSLEELELDKLCKLEDWYGIQHSDCPKLQRLTIRDCTKLRTVPCFIALKKLVISNCALMSLQFSVSNVTSKLQTIDIRDCLCLSTLVGLQNLSDLMSLYIARCPRLLVLPSESMICKPHYTFIADCPKLKLWCEKYEFNYFQVTRKMQISDVQLITEYGVENFMTVEHLTIDKCSEIGQNLLSSTKSWLPSKLRFLQFSSGTFSGVLNFHKGLSMLLRLEIRSCTKLESLIGLHKLYGLRELVLIECPLLDISTETKFPYRLSSLIIRGCHQILSLHLNSPAVLRELEISDCQGFMYIGRLSDFTDLESLKLLHCPLLQLRELMPVFPETAMICSCPRLKKWCEWHEIEYMGIAGESLAEPFGWLTTATPFGIVPLLGGVVLTYPFPFPTIFSGMGGIGKTTIAQMVYNDSCVKKHFEHSGWIHVSPTFDVHKLTIAITESLTMKNYGFTQLSLVHGVLLEEDFLSPLRHAQTVTILVTTRSKEVARLVQTVQPYHLGCIPDKDCWLLFQHYAFGNQHESEQSILVQIGRKILKKCGGLPLAVKSLGCLLRSTMDEHAWMEILESELWELDEEDNIFPALRLSYYWLPTRLKPCFLLCSLYPRNLGFTKDDIIQLWVAQGYIYSTNGKTCREIGNEYFNELHVRSLIETSRKPVCWDINNRKLCLSRFTYNERQGFSSKKREIQGFSSRNEGRQGLSSKEKAREAMFYLENKLQGEQCTAMFGTTCMPPVADLKLQFPNLSFMYLRSLILNSSHDVSGMVYSIGNLRHLRYLSLNCKMRELPESVCRLHSLETLIISSLRILKASNFENLFSLRCLHVSFDFMGGSLDQFGDLYCLGTLCLKHCSNITYLPLHIRSLHNLQHLQLVGISNIRSLDHASFRYNKSNSTWQPDGLFPSLESLELENLCNLEDLCGLQNSDCSKLQNLTVRNCSKLSRIPCFTSLRNLLYSVLRS</sequence>
<evidence type="ECO:0000256" key="7">
    <source>
        <dbReference type="SAM" id="Coils"/>
    </source>
</evidence>
<evidence type="ECO:0000256" key="5">
    <source>
        <dbReference type="ARBA" id="ARBA00022821"/>
    </source>
</evidence>
<feature type="domain" description="Disease resistance N-terminal" evidence="9">
    <location>
        <begin position="43"/>
        <end position="110"/>
    </location>
</feature>
<dbReference type="Gene3D" id="3.80.10.10">
    <property type="entry name" value="Ribonuclease Inhibitor"/>
    <property type="match status" value="3"/>
</dbReference>
<dbReference type="SUPFAM" id="SSF52540">
    <property type="entry name" value="P-loop containing nucleoside triphosphate hydrolases"/>
    <property type="match status" value="2"/>
</dbReference>
<keyword evidence="12" id="KW-1185">Reference proteome</keyword>
<keyword evidence="7" id="KW-0175">Coiled coil</keyword>
<feature type="domain" description="Disease resistance protein winged helix" evidence="10">
    <location>
        <begin position="438"/>
        <end position="487"/>
    </location>
</feature>
<feature type="domain" description="Disease resistance protein winged helix" evidence="10">
    <location>
        <begin position="1401"/>
        <end position="1449"/>
    </location>
</feature>
<dbReference type="Pfam" id="PF23559">
    <property type="entry name" value="WHD_DRP"/>
    <property type="match status" value="2"/>
</dbReference>
<feature type="domain" description="NB-ARC" evidence="8">
    <location>
        <begin position="191"/>
        <end position="354"/>
    </location>
</feature>
<evidence type="ECO:0000256" key="1">
    <source>
        <dbReference type="ARBA" id="ARBA00008894"/>
    </source>
</evidence>
<dbReference type="InterPro" id="IPR027417">
    <property type="entry name" value="P-loop_NTPase"/>
</dbReference>
<keyword evidence="4" id="KW-0547">Nucleotide-binding</keyword>
<dbReference type="Pfam" id="PF18052">
    <property type="entry name" value="Rx_N"/>
    <property type="match status" value="1"/>
</dbReference>
<dbReference type="Gramene" id="OBART01G17990.1">
    <property type="protein sequence ID" value="OBART01G17990.1"/>
    <property type="gene ID" value="OBART01G17990"/>
</dbReference>
<evidence type="ECO:0000256" key="6">
    <source>
        <dbReference type="ARBA" id="ARBA00022840"/>
    </source>
</evidence>
<dbReference type="InterPro" id="IPR002182">
    <property type="entry name" value="NB-ARC"/>
</dbReference>
<dbReference type="CDD" id="cd14798">
    <property type="entry name" value="RX-CC_like"/>
    <property type="match status" value="1"/>
</dbReference>
<dbReference type="PANTHER" id="PTHR36766:SF40">
    <property type="entry name" value="DISEASE RESISTANCE PROTEIN RGA3"/>
    <property type="match status" value="1"/>
</dbReference>
<keyword evidence="2" id="KW-0433">Leucine-rich repeat</keyword>
<organism evidence="11">
    <name type="scientific">Oryza barthii</name>
    <dbReference type="NCBI Taxonomy" id="65489"/>
    <lineage>
        <taxon>Eukaryota</taxon>
        <taxon>Viridiplantae</taxon>
        <taxon>Streptophyta</taxon>
        <taxon>Embryophyta</taxon>
        <taxon>Tracheophyta</taxon>
        <taxon>Spermatophyta</taxon>
        <taxon>Magnoliopsida</taxon>
        <taxon>Liliopsida</taxon>
        <taxon>Poales</taxon>
        <taxon>Poaceae</taxon>
        <taxon>BOP clade</taxon>
        <taxon>Oryzoideae</taxon>
        <taxon>Oryzeae</taxon>
        <taxon>Oryzinae</taxon>
        <taxon>Oryza</taxon>
    </lineage>
</organism>
<evidence type="ECO:0000259" key="9">
    <source>
        <dbReference type="Pfam" id="PF18052"/>
    </source>
</evidence>
<evidence type="ECO:0000313" key="11">
    <source>
        <dbReference type="EnsemblPlants" id="OBART01G17990.1"/>
    </source>
</evidence>
<dbReference type="InterPro" id="IPR032675">
    <property type="entry name" value="LRR_dom_sf"/>
</dbReference>
<feature type="domain" description="NB-ARC" evidence="8">
    <location>
        <begin position="1193"/>
        <end position="1246"/>
    </location>
</feature>
<keyword evidence="6" id="KW-0067">ATP-binding</keyword>
<protein>
    <recommendedName>
        <fullName evidence="13">NB-ARC domain-containing protein</fullName>
    </recommendedName>
</protein>
<dbReference type="InterPro" id="IPR041118">
    <property type="entry name" value="Rx_N"/>
</dbReference>
<dbReference type="Gene3D" id="1.10.8.430">
    <property type="entry name" value="Helical domain of apoptotic protease-activating factors"/>
    <property type="match status" value="2"/>
</dbReference>
<dbReference type="InterPro" id="IPR038005">
    <property type="entry name" value="RX-like_CC"/>
</dbReference>
<evidence type="ECO:0000256" key="2">
    <source>
        <dbReference type="ARBA" id="ARBA00022614"/>
    </source>
</evidence>
<dbReference type="eggNOG" id="KOG4658">
    <property type="taxonomic scope" value="Eukaryota"/>
</dbReference>
<dbReference type="PaxDb" id="65489-OBART01G17990.1"/>
<dbReference type="Pfam" id="PF00931">
    <property type="entry name" value="NB-ARC"/>
    <property type="match status" value="2"/>
</dbReference>
<dbReference type="Gene3D" id="1.20.5.4130">
    <property type="match status" value="1"/>
</dbReference>
<reference evidence="11" key="2">
    <citation type="submission" date="2015-03" db="UniProtKB">
        <authorList>
            <consortium name="EnsemblPlants"/>
        </authorList>
    </citation>
    <scope>IDENTIFICATION</scope>
</reference>
<dbReference type="PRINTS" id="PR00364">
    <property type="entry name" value="DISEASERSIST"/>
</dbReference>
<proteinExistence type="inferred from homology"/>
<dbReference type="InterPro" id="IPR042197">
    <property type="entry name" value="Apaf_helical"/>
</dbReference>
<reference evidence="11" key="1">
    <citation type="journal article" date="2009" name="Rice">
        <title>De Novo Next Generation Sequencing of Plant Genomes.</title>
        <authorList>
            <person name="Rounsley S."/>
            <person name="Marri P.R."/>
            <person name="Yu Y."/>
            <person name="He R."/>
            <person name="Sisneros N."/>
            <person name="Goicoechea J.L."/>
            <person name="Lee S.J."/>
            <person name="Angelova A."/>
            <person name="Kudrna D."/>
            <person name="Luo M."/>
            <person name="Affourtit J."/>
            <person name="Desany B."/>
            <person name="Knight J."/>
            <person name="Niazi F."/>
            <person name="Egholm M."/>
            <person name="Wing R.A."/>
        </authorList>
    </citation>
    <scope>NUCLEOTIDE SEQUENCE [LARGE SCALE GENOMIC DNA]</scope>
    <source>
        <strain evidence="11">cv. IRGC 105608</strain>
    </source>
</reference>
<evidence type="ECO:0000313" key="12">
    <source>
        <dbReference type="Proteomes" id="UP000026960"/>
    </source>
</evidence>
<evidence type="ECO:0000259" key="10">
    <source>
        <dbReference type="Pfam" id="PF23559"/>
    </source>
</evidence>
<dbReference type="EnsemblPlants" id="OBART01G17990.1">
    <property type="protein sequence ID" value="OBART01G17990.1"/>
    <property type="gene ID" value="OBART01G17990"/>
</dbReference>
<feature type="coiled-coil region" evidence="7">
    <location>
        <begin position="47"/>
        <end position="98"/>
    </location>
</feature>
<dbReference type="InterPro" id="IPR036388">
    <property type="entry name" value="WH-like_DNA-bd_sf"/>
</dbReference>
<comment type="similarity">
    <text evidence="1">Belongs to the disease resistance NB-LRR family.</text>
</comment>
<dbReference type="STRING" id="65489.A0A0D3EPL9"/>
<evidence type="ECO:0000256" key="3">
    <source>
        <dbReference type="ARBA" id="ARBA00022737"/>
    </source>
</evidence>
<dbReference type="PANTHER" id="PTHR36766">
    <property type="entry name" value="PLANT BROAD-SPECTRUM MILDEW RESISTANCE PROTEIN RPW8"/>
    <property type="match status" value="1"/>
</dbReference>
<evidence type="ECO:0008006" key="13">
    <source>
        <dbReference type="Google" id="ProtNLM"/>
    </source>
</evidence>
<dbReference type="GO" id="GO:0005524">
    <property type="term" value="F:ATP binding"/>
    <property type="evidence" value="ECO:0007669"/>
    <property type="project" value="UniProtKB-KW"/>
</dbReference>
<name>A0A0D3EPL9_9ORYZ</name>
<keyword evidence="3" id="KW-0677">Repeat</keyword>
<dbReference type="InterPro" id="IPR058922">
    <property type="entry name" value="WHD_DRP"/>
</dbReference>
<dbReference type="Proteomes" id="UP000026960">
    <property type="component" value="Chromosome 1"/>
</dbReference>
<dbReference type="Gene3D" id="1.10.10.10">
    <property type="entry name" value="Winged helix-like DNA-binding domain superfamily/Winged helix DNA-binding domain"/>
    <property type="match status" value="2"/>
</dbReference>
<evidence type="ECO:0000256" key="4">
    <source>
        <dbReference type="ARBA" id="ARBA00022741"/>
    </source>
</evidence>
<dbReference type="HOGENOM" id="CLU_232591_0_0_1"/>
<accession>A0A0D3EPL9</accession>
<evidence type="ECO:0000259" key="8">
    <source>
        <dbReference type="Pfam" id="PF00931"/>
    </source>
</evidence>
<dbReference type="Gene3D" id="3.40.50.300">
    <property type="entry name" value="P-loop containing nucleotide triphosphate hydrolases"/>
    <property type="match status" value="2"/>
</dbReference>
<keyword evidence="5" id="KW-0611">Plant defense</keyword>
<dbReference type="GO" id="GO:0006952">
    <property type="term" value="P:defense response"/>
    <property type="evidence" value="ECO:0007669"/>
    <property type="project" value="UniProtKB-KW"/>
</dbReference>
<dbReference type="SUPFAM" id="SSF52058">
    <property type="entry name" value="L domain-like"/>
    <property type="match status" value="3"/>
</dbReference>
<dbReference type="GO" id="GO:0051707">
    <property type="term" value="P:response to other organism"/>
    <property type="evidence" value="ECO:0007669"/>
    <property type="project" value="UniProtKB-ARBA"/>
</dbReference>
<dbReference type="GO" id="GO:0043531">
    <property type="term" value="F:ADP binding"/>
    <property type="evidence" value="ECO:0007669"/>
    <property type="project" value="InterPro"/>
</dbReference>